<reference evidence="1 2" key="1">
    <citation type="submission" date="2015-02" db="EMBL/GenBank/DDBJ databases">
        <title>Single-cell genomics of uncultivated deep-branching MTB reveals a conserved set of magnetosome genes.</title>
        <authorList>
            <person name="Kolinko S."/>
            <person name="Richter M."/>
            <person name="Glockner F.O."/>
            <person name="Brachmann A."/>
            <person name="Schuler D."/>
        </authorList>
    </citation>
    <scope>NUCLEOTIDE SEQUENCE [LARGE SCALE GENOMIC DNA]</scope>
    <source>
        <strain evidence="1">TM-1</strain>
    </source>
</reference>
<dbReference type="Proteomes" id="UP000033423">
    <property type="component" value="Unassembled WGS sequence"/>
</dbReference>
<dbReference type="AlphaFoldDB" id="A0A0F3GPH5"/>
<name>A0A0F3GPH5_9BACT</name>
<organism evidence="1 2">
    <name type="scientific">Candidatus Magnetobacterium bavaricum</name>
    <dbReference type="NCBI Taxonomy" id="29290"/>
    <lineage>
        <taxon>Bacteria</taxon>
        <taxon>Pseudomonadati</taxon>
        <taxon>Nitrospirota</taxon>
        <taxon>Thermodesulfovibrionia</taxon>
        <taxon>Thermodesulfovibrionales</taxon>
        <taxon>Candidatus Magnetobacteriaceae</taxon>
        <taxon>Candidatus Magnetobacterium</taxon>
    </lineage>
</organism>
<sequence>MQTFLQSNGIQFPLFFMQHEDDKPLLNTPDAEWFRILYNLNWTDYREIGAEYYDSLYSMFKFFLIDIFIR</sequence>
<dbReference type="EMBL" id="LACI01001749">
    <property type="protein sequence ID" value="KJU83737.1"/>
    <property type="molecule type" value="Genomic_DNA"/>
</dbReference>
<evidence type="ECO:0000313" key="2">
    <source>
        <dbReference type="Proteomes" id="UP000033423"/>
    </source>
</evidence>
<gene>
    <name evidence="1" type="ORF">MBAV_004071</name>
</gene>
<comment type="caution">
    <text evidence="1">The sequence shown here is derived from an EMBL/GenBank/DDBJ whole genome shotgun (WGS) entry which is preliminary data.</text>
</comment>
<evidence type="ECO:0000313" key="1">
    <source>
        <dbReference type="EMBL" id="KJU83737.1"/>
    </source>
</evidence>
<accession>A0A0F3GPH5</accession>
<protein>
    <submittedName>
        <fullName evidence="1">Uncharacterized protein</fullName>
    </submittedName>
</protein>
<keyword evidence="2" id="KW-1185">Reference proteome</keyword>
<proteinExistence type="predicted"/>